<gene>
    <name evidence="2" type="ORF">A2415_00115</name>
</gene>
<reference evidence="2 3" key="1">
    <citation type="journal article" date="2016" name="Nat. Commun.">
        <title>Thousands of microbial genomes shed light on interconnected biogeochemical processes in an aquifer system.</title>
        <authorList>
            <person name="Anantharaman K."/>
            <person name="Brown C.T."/>
            <person name="Hug L.A."/>
            <person name="Sharon I."/>
            <person name="Castelle C.J."/>
            <person name="Probst A.J."/>
            <person name="Thomas B.C."/>
            <person name="Singh A."/>
            <person name="Wilkins M.J."/>
            <person name="Karaoz U."/>
            <person name="Brodie E.L."/>
            <person name="Williams K.H."/>
            <person name="Hubbard S.S."/>
            <person name="Banfield J.F."/>
        </authorList>
    </citation>
    <scope>NUCLEOTIDE SEQUENCE [LARGE SCALE GENOMIC DNA]</scope>
</reference>
<evidence type="ECO:0000256" key="1">
    <source>
        <dbReference type="SAM" id="Phobius"/>
    </source>
</evidence>
<organism evidence="2 3">
    <name type="scientific">candidate division WWE3 bacterium RIFOXYC1_FULL_39_7</name>
    <dbReference type="NCBI Taxonomy" id="1802643"/>
    <lineage>
        <taxon>Bacteria</taxon>
        <taxon>Katanobacteria</taxon>
    </lineage>
</organism>
<name>A0A1F4WLZ2_UNCKA</name>
<feature type="transmembrane region" description="Helical" evidence="1">
    <location>
        <begin position="47"/>
        <end position="65"/>
    </location>
</feature>
<keyword evidence="1" id="KW-1133">Transmembrane helix</keyword>
<dbReference type="EMBL" id="MEWA01000015">
    <property type="protein sequence ID" value="OGC69913.1"/>
    <property type="molecule type" value="Genomic_DNA"/>
</dbReference>
<evidence type="ECO:0000313" key="3">
    <source>
        <dbReference type="Proteomes" id="UP000179113"/>
    </source>
</evidence>
<comment type="caution">
    <text evidence="2">The sequence shown here is derived from an EMBL/GenBank/DDBJ whole genome shotgun (WGS) entry which is preliminary data.</text>
</comment>
<dbReference type="Proteomes" id="UP000179113">
    <property type="component" value="Unassembled WGS sequence"/>
</dbReference>
<keyword evidence="1" id="KW-0812">Transmembrane</keyword>
<sequence length="84" mass="9208">MKSKSLAMIGWALIILQILALVAGFVWMILAAETEAAKVATDFAIEMTLTSFLVLPVGAIMVWNARASQTRQMKSIAKRSRRAV</sequence>
<dbReference type="AlphaFoldDB" id="A0A1F4WLZ2"/>
<protein>
    <submittedName>
        <fullName evidence="2">Uncharacterized protein</fullName>
    </submittedName>
</protein>
<proteinExistence type="predicted"/>
<keyword evidence="1" id="KW-0472">Membrane</keyword>
<accession>A0A1F4WLZ2</accession>
<evidence type="ECO:0000313" key="2">
    <source>
        <dbReference type="EMBL" id="OGC69913.1"/>
    </source>
</evidence>